<dbReference type="Proteomes" id="UP000827986">
    <property type="component" value="Unassembled WGS sequence"/>
</dbReference>
<gene>
    <name evidence="1" type="ORF">KIL84_001341</name>
</gene>
<sequence length="99" mass="11443">MLVRKCDQTTGYGYFRMKNYREVLLKCSANPLLTLCRSFKYESHEMFPIHYELGVLLRIMVCSAGVPSSRVTHCELKSMLALSIFFTLFHQIRASFLPG</sequence>
<proteinExistence type="predicted"/>
<protein>
    <submittedName>
        <fullName evidence="1">Uncharacterized protein</fullName>
    </submittedName>
</protein>
<dbReference type="EMBL" id="JAHDVG010000484">
    <property type="protein sequence ID" value="KAH1170356.1"/>
    <property type="molecule type" value="Genomic_DNA"/>
</dbReference>
<name>A0A9D4AVM5_9SAUR</name>
<keyword evidence="2" id="KW-1185">Reference proteome</keyword>
<accession>A0A9D4AVM5</accession>
<evidence type="ECO:0000313" key="2">
    <source>
        <dbReference type="Proteomes" id="UP000827986"/>
    </source>
</evidence>
<reference evidence="1" key="1">
    <citation type="submission" date="2021-09" db="EMBL/GenBank/DDBJ databases">
        <title>The genome of Mauremys mutica provides insights into the evolution of semi-aquatic lifestyle.</title>
        <authorList>
            <person name="Gong S."/>
            <person name="Gao Y."/>
        </authorList>
    </citation>
    <scope>NUCLEOTIDE SEQUENCE</scope>
    <source>
        <strain evidence="1">MM-2020</strain>
        <tissue evidence="1">Muscle</tissue>
    </source>
</reference>
<comment type="caution">
    <text evidence="1">The sequence shown here is derived from an EMBL/GenBank/DDBJ whole genome shotgun (WGS) entry which is preliminary data.</text>
</comment>
<dbReference type="AlphaFoldDB" id="A0A9D4AVM5"/>
<evidence type="ECO:0000313" key="1">
    <source>
        <dbReference type="EMBL" id="KAH1170356.1"/>
    </source>
</evidence>
<organism evidence="1 2">
    <name type="scientific">Mauremys mutica</name>
    <name type="common">yellowpond turtle</name>
    <dbReference type="NCBI Taxonomy" id="74926"/>
    <lineage>
        <taxon>Eukaryota</taxon>
        <taxon>Metazoa</taxon>
        <taxon>Chordata</taxon>
        <taxon>Craniata</taxon>
        <taxon>Vertebrata</taxon>
        <taxon>Euteleostomi</taxon>
        <taxon>Archelosauria</taxon>
        <taxon>Testudinata</taxon>
        <taxon>Testudines</taxon>
        <taxon>Cryptodira</taxon>
        <taxon>Durocryptodira</taxon>
        <taxon>Testudinoidea</taxon>
        <taxon>Geoemydidae</taxon>
        <taxon>Geoemydinae</taxon>
        <taxon>Mauremys</taxon>
    </lineage>
</organism>